<accession>A0A4S2MVN6</accession>
<evidence type="ECO:0000313" key="3">
    <source>
        <dbReference type="EMBL" id="TGZ80594.1"/>
    </source>
</evidence>
<dbReference type="EMBL" id="ML220124">
    <property type="protein sequence ID" value="TGZ80594.1"/>
    <property type="molecule type" value="Genomic_DNA"/>
</dbReference>
<feature type="chain" id="PRO_5020362392" description="EF-hand domain-containing protein" evidence="2">
    <location>
        <begin position="22"/>
        <end position="646"/>
    </location>
</feature>
<feature type="compositionally biased region" description="Polar residues" evidence="1">
    <location>
        <begin position="596"/>
        <end position="637"/>
    </location>
</feature>
<reference evidence="3 4" key="1">
    <citation type="submission" date="2019-04" db="EMBL/GenBank/DDBJ databases">
        <title>Comparative genomics and transcriptomics to analyze fruiting body development in filamentous ascomycetes.</title>
        <authorList>
            <consortium name="DOE Joint Genome Institute"/>
            <person name="Lutkenhaus R."/>
            <person name="Traeger S."/>
            <person name="Breuer J."/>
            <person name="Kuo A."/>
            <person name="Lipzen A."/>
            <person name="Pangilinan J."/>
            <person name="Dilworth D."/>
            <person name="Sandor L."/>
            <person name="Poggeler S."/>
            <person name="Barry K."/>
            <person name="Grigoriev I.V."/>
            <person name="Nowrousian M."/>
        </authorList>
    </citation>
    <scope>NUCLEOTIDE SEQUENCE [LARGE SCALE GENOMIC DNA]</scope>
    <source>
        <strain evidence="3 4">CBS 389.68</strain>
    </source>
</reference>
<dbReference type="InParanoid" id="A0A4S2MVN6"/>
<name>A0A4S2MVN6_9PEZI</name>
<feature type="region of interest" description="Disordered" evidence="1">
    <location>
        <begin position="513"/>
        <end position="535"/>
    </location>
</feature>
<dbReference type="Proteomes" id="UP000298138">
    <property type="component" value="Unassembled WGS sequence"/>
</dbReference>
<feature type="region of interest" description="Disordered" evidence="1">
    <location>
        <begin position="596"/>
        <end position="646"/>
    </location>
</feature>
<keyword evidence="2" id="KW-0732">Signal</keyword>
<sequence>MWKTVQITGTTWLALATVALSVAVPAAPRSSSPMSIDSSRPNSPMEVDGVWLNGYYIDPVSCATFPGLGANKVDAPHILPPFKTPQDYLDRKVIQSMEWITTAIEYLELLGLKKSGTAIPGTRTPEDVALDSFDYLFWLLFPYSHREKTLEQLKSVRNNFFDSSSNKLSKATLENSKVRIFCTHRVYKHEANTRVWTHPGSNDLPYVEGQDEPISENYADKSSTIMYGISTNPTHQVNEKQRFSGVYFIDTERMRNSWNYRLKAAKAADAQGSLTSNPPGRINFGNRVNTIKNDVNFFANFQKYDTDNDGLPVSEIFAFTTLGMEPMLTHEFMHTGRATQGECGPYTTPRTLDWAYSWSQCIQLPFYDLPEGLQGKPTQGQPQSAAHDTKCLCNAHSLTYLVVGAALIKDRLTMINSKSQVDQMIAIDVEGKFQSVSLTEWDNFLKQEETRFVMFTNAWDALLRDAAEHNRRANIPQTPNINPSSTGTLFGMDALKVQVALYQHALQQAASAGNGQVQSQSSNVNSNANWMGPGKNQWSTVKADIKLTNAAENWIKTLKFDPKTGCVISTAPKDPKLKQPTCQVPKRRFWRWETLQVSSQQKPPTPQKKLTSPTGGPNQLSTTNTASINSGANTSTKNLKKSGSGR</sequence>
<protein>
    <recommendedName>
        <fullName evidence="5">EF-hand domain-containing protein</fullName>
    </recommendedName>
</protein>
<proteinExistence type="predicted"/>
<keyword evidence="4" id="KW-1185">Reference proteome</keyword>
<evidence type="ECO:0000313" key="4">
    <source>
        <dbReference type="Proteomes" id="UP000298138"/>
    </source>
</evidence>
<gene>
    <name evidence="3" type="ORF">EX30DRAFT_55050</name>
</gene>
<dbReference type="AlphaFoldDB" id="A0A4S2MVN6"/>
<feature type="compositionally biased region" description="Low complexity" evidence="1">
    <location>
        <begin position="513"/>
        <end position="529"/>
    </location>
</feature>
<feature type="signal peptide" evidence="2">
    <location>
        <begin position="1"/>
        <end position="21"/>
    </location>
</feature>
<evidence type="ECO:0000256" key="1">
    <source>
        <dbReference type="SAM" id="MobiDB-lite"/>
    </source>
</evidence>
<organism evidence="3 4">
    <name type="scientific">Ascodesmis nigricans</name>
    <dbReference type="NCBI Taxonomy" id="341454"/>
    <lineage>
        <taxon>Eukaryota</taxon>
        <taxon>Fungi</taxon>
        <taxon>Dikarya</taxon>
        <taxon>Ascomycota</taxon>
        <taxon>Pezizomycotina</taxon>
        <taxon>Pezizomycetes</taxon>
        <taxon>Pezizales</taxon>
        <taxon>Ascodesmidaceae</taxon>
        <taxon>Ascodesmis</taxon>
    </lineage>
</organism>
<evidence type="ECO:0008006" key="5">
    <source>
        <dbReference type="Google" id="ProtNLM"/>
    </source>
</evidence>
<evidence type="ECO:0000256" key="2">
    <source>
        <dbReference type="SAM" id="SignalP"/>
    </source>
</evidence>